<dbReference type="Proteomes" id="UP001301388">
    <property type="component" value="Unassembled WGS sequence"/>
</dbReference>
<keyword evidence="3" id="KW-1185">Reference proteome</keyword>
<evidence type="ECO:0000259" key="1">
    <source>
        <dbReference type="Pfam" id="PF01909"/>
    </source>
</evidence>
<dbReference type="SUPFAM" id="SSF81301">
    <property type="entry name" value="Nucleotidyltransferase"/>
    <property type="match status" value="1"/>
</dbReference>
<protein>
    <submittedName>
        <fullName evidence="2">Nucleotidyltransferase domain-containing protein</fullName>
    </submittedName>
</protein>
<dbReference type="EMBL" id="JAYGIE010000082">
    <property type="protein sequence ID" value="MEA5479056.1"/>
    <property type="molecule type" value="Genomic_DNA"/>
</dbReference>
<organism evidence="2 3">
    <name type="scientific">Pseudanabaena galeata UHCC 0370</name>
    <dbReference type="NCBI Taxonomy" id="3110310"/>
    <lineage>
        <taxon>Bacteria</taxon>
        <taxon>Bacillati</taxon>
        <taxon>Cyanobacteriota</taxon>
        <taxon>Cyanophyceae</taxon>
        <taxon>Pseudanabaenales</taxon>
        <taxon>Pseudanabaenaceae</taxon>
        <taxon>Pseudanabaena</taxon>
    </lineage>
</organism>
<gene>
    <name evidence="2" type="ORF">VB774_15630</name>
</gene>
<dbReference type="InterPro" id="IPR043519">
    <property type="entry name" value="NT_sf"/>
</dbReference>
<sequence>MSRGEETENSDIDFLIDYDINKISPWFPVRLIRDLEGLLGRRVDVVTVQGLKERIRDQVLRDCILL</sequence>
<comment type="caution">
    <text evidence="2">The sequence shown here is derived from an EMBL/GenBank/DDBJ whole genome shotgun (WGS) entry which is preliminary data.</text>
</comment>
<evidence type="ECO:0000313" key="3">
    <source>
        <dbReference type="Proteomes" id="UP001301388"/>
    </source>
</evidence>
<dbReference type="Pfam" id="PF01909">
    <property type="entry name" value="NTP_transf_2"/>
    <property type="match status" value="1"/>
</dbReference>
<evidence type="ECO:0000313" key="2">
    <source>
        <dbReference type="EMBL" id="MEA5479056.1"/>
    </source>
</evidence>
<name>A0ABU5TLA3_9CYAN</name>
<feature type="domain" description="Polymerase nucleotidyl transferase" evidence="1">
    <location>
        <begin position="2"/>
        <end position="65"/>
    </location>
</feature>
<dbReference type="CDD" id="cd05403">
    <property type="entry name" value="NT_KNTase_like"/>
    <property type="match status" value="1"/>
</dbReference>
<reference evidence="2 3" key="1">
    <citation type="submission" date="2023-12" db="EMBL/GenBank/DDBJ databases">
        <title>Baltic Sea Cyanobacteria.</title>
        <authorList>
            <person name="Delbaje E."/>
            <person name="Fewer D.P."/>
            <person name="Shishido T.K."/>
        </authorList>
    </citation>
    <scope>NUCLEOTIDE SEQUENCE [LARGE SCALE GENOMIC DNA]</scope>
    <source>
        <strain evidence="2 3">UHCC 0370</strain>
    </source>
</reference>
<proteinExistence type="predicted"/>
<dbReference type="Gene3D" id="3.30.460.10">
    <property type="entry name" value="Beta Polymerase, domain 2"/>
    <property type="match status" value="1"/>
</dbReference>
<dbReference type="InterPro" id="IPR002934">
    <property type="entry name" value="Polymerase_NTP_transf_dom"/>
</dbReference>
<accession>A0ABU5TLA3</accession>